<keyword evidence="2" id="KW-0808">Transferase</keyword>
<gene>
    <name evidence="2" type="ordered locus">Kfla_7044</name>
</gene>
<feature type="domain" description="Aminoglycoside phosphotransferase" evidence="1">
    <location>
        <begin position="42"/>
        <end position="272"/>
    </location>
</feature>
<dbReference type="KEGG" id="kfl:Kfla_7044"/>
<dbReference type="Proteomes" id="UP000007967">
    <property type="component" value="Chromosome"/>
</dbReference>
<dbReference type="InterPro" id="IPR011009">
    <property type="entry name" value="Kinase-like_dom_sf"/>
</dbReference>
<name>D2Q521_KRIFD</name>
<organism evidence="2 3">
    <name type="scientific">Kribbella flavida (strain DSM 17836 / JCM 10339 / NBRC 14399)</name>
    <dbReference type="NCBI Taxonomy" id="479435"/>
    <lineage>
        <taxon>Bacteria</taxon>
        <taxon>Bacillati</taxon>
        <taxon>Actinomycetota</taxon>
        <taxon>Actinomycetes</taxon>
        <taxon>Propionibacteriales</taxon>
        <taxon>Kribbellaceae</taxon>
        <taxon>Kribbella</taxon>
    </lineage>
</organism>
<reference evidence="3" key="1">
    <citation type="submission" date="2009-09" db="EMBL/GenBank/DDBJ databases">
        <title>The complete genome of Kribbella flavida DSM 17836.</title>
        <authorList>
            <consortium name="US DOE Joint Genome Institute (JGI-PGF)"/>
            <person name="Lucas S."/>
            <person name="Copeland A."/>
            <person name="Lapidus A."/>
            <person name="Glavina del Rio T."/>
            <person name="Dalin E."/>
            <person name="Tice H."/>
            <person name="Bruce D."/>
            <person name="Goodwin L."/>
            <person name="Pitluck S."/>
            <person name="Kyrpides N."/>
            <person name="Mavromatis K."/>
            <person name="Ivanova N."/>
            <person name="Saunders E."/>
            <person name="Brettin T."/>
            <person name="Detter J.C."/>
            <person name="Han C."/>
            <person name="Larimer F."/>
            <person name="Land M."/>
            <person name="Hauser L."/>
            <person name="Markowitz V."/>
            <person name="Cheng J.-F."/>
            <person name="Hugenholtz P."/>
            <person name="Woyke T."/>
            <person name="Wu D."/>
            <person name="Pukall R."/>
            <person name="Klenk H.-P."/>
            <person name="Eisen J.A."/>
        </authorList>
    </citation>
    <scope>NUCLEOTIDE SEQUENCE [LARGE SCALE GENOMIC DNA]</scope>
    <source>
        <strain evidence="3">DSM 17836 / JCM 10339 / NBRC 14399</strain>
    </source>
</reference>
<dbReference type="EMBL" id="CP001736">
    <property type="protein sequence ID" value="ADB36032.1"/>
    <property type="molecule type" value="Genomic_DNA"/>
</dbReference>
<dbReference type="InterPro" id="IPR052898">
    <property type="entry name" value="ACAD10-like"/>
</dbReference>
<evidence type="ECO:0000313" key="2">
    <source>
        <dbReference type="EMBL" id="ADB36032.1"/>
    </source>
</evidence>
<evidence type="ECO:0000313" key="3">
    <source>
        <dbReference type="Proteomes" id="UP000007967"/>
    </source>
</evidence>
<dbReference type="Pfam" id="PF01636">
    <property type="entry name" value="APH"/>
    <property type="match status" value="1"/>
</dbReference>
<dbReference type="SUPFAM" id="SSF56112">
    <property type="entry name" value="Protein kinase-like (PK-like)"/>
    <property type="match status" value="1"/>
</dbReference>
<reference evidence="2 3" key="2">
    <citation type="journal article" date="2010" name="Stand. Genomic Sci.">
        <title>Complete genome sequence of Kribbella flavida type strain (IFO 14399).</title>
        <authorList>
            <person name="Pukall R."/>
            <person name="Lapidus A."/>
            <person name="Glavina Del Rio T."/>
            <person name="Copeland A."/>
            <person name="Tice H."/>
            <person name="Cheng J.-F."/>
            <person name="Lucas S."/>
            <person name="Chen F."/>
            <person name="Nolan M."/>
            <person name="LaButti K."/>
            <person name="Pati A."/>
            <person name="Ivanova N."/>
            <person name="Mavrommatis K."/>
            <person name="Mikhailova N."/>
            <person name="Pitluck S."/>
            <person name="Bruce D."/>
            <person name="Goodwin L."/>
            <person name="Land M."/>
            <person name="Hauser L."/>
            <person name="Chang Y.-J."/>
            <person name="Jeffries C.D."/>
            <person name="Chen A."/>
            <person name="Palaniappan K."/>
            <person name="Chain P."/>
            <person name="Rohde M."/>
            <person name="Goeker M."/>
            <person name="Bristow J."/>
            <person name="Eisen J.A."/>
            <person name="Markowitz V."/>
            <person name="Hugenholtz P."/>
            <person name="Kyrpides N.C."/>
            <person name="Klenk H.-P."/>
            <person name="Brettin T."/>
        </authorList>
    </citation>
    <scope>NUCLEOTIDE SEQUENCE [LARGE SCALE GENOMIC DNA]</scope>
    <source>
        <strain evidence="3">DSM 17836 / JCM 10339 / NBRC 14399</strain>
    </source>
</reference>
<dbReference type="Gene3D" id="3.90.1200.10">
    <property type="match status" value="1"/>
</dbReference>
<dbReference type="CDD" id="cd05154">
    <property type="entry name" value="ACAD10_11_N-like"/>
    <property type="match status" value="1"/>
</dbReference>
<dbReference type="HOGENOM" id="CLU_007526_0_0_11"/>
<dbReference type="eggNOG" id="COG3173">
    <property type="taxonomic scope" value="Bacteria"/>
</dbReference>
<dbReference type="InterPro" id="IPR002575">
    <property type="entry name" value="Aminoglycoside_PTrfase"/>
</dbReference>
<dbReference type="AlphaFoldDB" id="D2Q521"/>
<accession>D2Q521</accession>
<dbReference type="PANTHER" id="PTHR47829:SF1">
    <property type="entry name" value="HAD FAMILY PHOSPHATASE"/>
    <property type="match status" value="1"/>
</dbReference>
<keyword evidence="3" id="KW-1185">Reference proteome</keyword>
<sequence>MGAEGNELVDGARPVRDEDAFDVPAVHAWLRERTPVPTNPPDVRQFSGGASNLTYLLRYPERDLILRRPPAGTKARSAHDMGREYRIQAGLAPVFPYVPTMVAHCTDQQVIGSDFYVMERIAGTIPRRAQLGVDLSPDQTRHLGFTLVDTLVALHQVDPAAAGLADLGRGDGYVERQVSGWSKRYRKAKTWNVPGAEKVMAWLAANQPADAGNCVIHNDFRLDNVVLDPDDPLRVIGVLDWELATLGDPLMDLGSAMAYWVQADDDRAFRRFRLQPSDAPGMISRDEFVRYYCERTGRDAGNWAFYEVFGLFRLAVIAQQIYYRYHHKQTRNPRFKNLWLPVNLLERRCRRIIRQA</sequence>
<dbReference type="InterPro" id="IPR041726">
    <property type="entry name" value="ACAD10_11_N"/>
</dbReference>
<dbReference type="GO" id="GO:0016740">
    <property type="term" value="F:transferase activity"/>
    <property type="evidence" value="ECO:0007669"/>
    <property type="project" value="UniProtKB-KW"/>
</dbReference>
<dbReference type="STRING" id="479435.Kfla_7044"/>
<protein>
    <submittedName>
        <fullName evidence="2">Aminoglycoside phosphotransferase</fullName>
    </submittedName>
</protein>
<proteinExistence type="predicted"/>
<dbReference type="PANTHER" id="PTHR47829">
    <property type="entry name" value="HYDROLASE, PUTATIVE (AFU_ORTHOLOGUE AFUA_1G12880)-RELATED"/>
    <property type="match status" value="1"/>
</dbReference>
<evidence type="ECO:0000259" key="1">
    <source>
        <dbReference type="Pfam" id="PF01636"/>
    </source>
</evidence>
<dbReference type="Gene3D" id="3.30.200.20">
    <property type="entry name" value="Phosphorylase Kinase, domain 1"/>
    <property type="match status" value="1"/>
</dbReference>